<dbReference type="Gene3D" id="3.40.50.1000">
    <property type="entry name" value="HAD superfamily/HAD-like"/>
    <property type="match status" value="1"/>
</dbReference>
<dbReference type="NCBIfam" id="TIGR01484">
    <property type="entry name" value="HAD-SF-IIB"/>
    <property type="match status" value="1"/>
</dbReference>
<dbReference type="SFLD" id="SFLDS00003">
    <property type="entry name" value="Haloacid_Dehalogenase"/>
    <property type="match status" value="1"/>
</dbReference>
<dbReference type="InterPro" id="IPR023214">
    <property type="entry name" value="HAD_sf"/>
</dbReference>
<dbReference type="SUPFAM" id="SSF56784">
    <property type="entry name" value="HAD-like"/>
    <property type="match status" value="1"/>
</dbReference>
<dbReference type="SFLD" id="SFLDG01140">
    <property type="entry name" value="C2.B:_Phosphomannomutase_and_P"/>
    <property type="match status" value="1"/>
</dbReference>
<reference evidence="2" key="1">
    <citation type="submission" date="2016-11" db="EMBL/GenBank/DDBJ databases">
        <authorList>
            <person name="Varghese N."/>
            <person name="Submissions S."/>
        </authorList>
    </citation>
    <scope>NUCLEOTIDE SEQUENCE [LARGE SCALE GENOMIC DNA]</scope>
    <source>
        <strain evidence="2">GAS401</strain>
    </source>
</reference>
<accession>A0A1M7U9E2</accession>
<dbReference type="NCBIfam" id="TIGR00099">
    <property type="entry name" value="Cof-subfamily"/>
    <property type="match status" value="1"/>
</dbReference>
<dbReference type="GO" id="GO:0016791">
    <property type="term" value="F:phosphatase activity"/>
    <property type="evidence" value="ECO:0007669"/>
    <property type="project" value="TreeGrafter"/>
</dbReference>
<sequence>MTKIALVVSDVDGTLLTKEKLLTDRAIAAVRKLHETGIGFTITSSRPTIGMRFLVEPLGIALPIGAFNGSCIVDPALKPVEQHLIPEAAARRALEILTEFGAEIWLFTSDLWLARDPNGQYVPHEKRAIRADPAIVDDFTPYLSKACKIVGASADAAGLERCEIAMQEALGAQATAVRSQSYYLDITPPGVNKGTFVQTIAHQLGVSTDAVATIGDMRNDLAMFRVSGTSFAMGNASDDVKQQATHVTASNEEEGFAKAMETILDSSG</sequence>
<keyword evidence="2" id="KW-1185">Reference proteome</keyword>
<dbReference type="PANTHER" id="PTHR10000">
    <property type="entry name" value="PHOSPHOSERINE PHOSPHATASE"/>
    <property type="match status" value="1"/>
</dbReference>
<evidence type="ECO:0008006" key="3">
    <source>
        <dbReference type="Google" id="ProtNLM"/>
    </source>
</evidence>
<organism evidence="1 2">
    <name type="scientific">Bradyrhizobium erythrophlei</name>
    <dbReference type="NCBI Taxonomy" id="1437360"/>
    <lineage>
        <taxon>Bacteria</taxon>
        <taxon>Pseudomonadati</taxon>
        <taxon>Pseudomonadota</taxon>
        <taxon>Alphaproteobacteria</taxon>
        <taxon>Hyphomicrobiales</taxon>
        <taxon>Nitrobacteraceae</taxon>
        <taxon>Bradyrhizobium</taxon>
    </lineage>
</organism>
<dbReference type="GO" id="GO:0000287">
    <property type="term" value="F:magnesium ion binding"/>
    <property type="evidence" value="ECO:0007669"/>
    <property type="project" value="TreeGrafter"/>
</dbReference>
<dbReference type="AlphaFoldDB" id="A0A1M7U9E2"/>
<dbReference type="Gene3D" id="3.30.1240.10">
    <property type="match status" value="1"/>
</dbReference>
<dbReference type="Pfam" id="PF08282">
    <property type="entry name" value="Hydrolase_3"/>
    <property type="match status" value="1"/>
</dbReference>
<dbReference type="InterPro" id="IPR036412">
    <property type="entry name" value="HAD-like_sf"/>
</dbReference>
<dbReference type="CDD" id="cd07516">
    <property type="entry name" value="HAD_Pase"/>
    <property type="match status" value="1"/>
</dbReference>
<name>A0A1M7U9E2_9BRAD</name>
<evidence type="ECO:0000313" key="1">
    <source>
        <dbReference type="EMBL" id="SHN79545.1"/>
    </source>
</evidence>
<dbReference type="InterPro" id="IPR000150">
    <property type="entry name" value="Cof"/>
</dbReference>
<dbReference type="InterPro" id="IPR006379">
    <property type="entry name" value="HAD-SF_hydro_IIB"/>
</dbReference>
<dbReference type="Proteomes" id="UP000184096">
    <property type="component" value="Chromosome I"/>
</dbReference>
<evidence type="ECO:0000313" key="2">
    <source>
        <dbReference type="Proteomes" id="UP000184096"/>
    </source>
</evidence>
<dbReference type="GO" id="GO:0005829">
    <property type="term" value="C:cytosol"/>
    <property type="evidence" value="ECO:0007669"/>
    <property type="project" value="TreeGrafter"/>
</dbReference>
<dbReference type="RefSeq" id="WP_072820402.1">
    <property type="nucleotide sequence ID" value="NZ_LT670849.1"/>
</dbReference>
<gene>
    <name evidence="1" type="ORF">SAMN05444170_4052</name>
</gene>
<protein>
    <recommendedName>
        <fullName evidence="3">Cof subfamily of IIB subfamily of haloacid dehalogenase superfamily/HAD-superfamily hydrolase, subfamily IIB</fullName>
    </recommendedName>
</protein>
<dbReference type="PROSITE" id="PS01228">
    <property type="entry name" value="COF_1"/>
    <property type="match status" value="1"/>
</dbReference>
<dbReference type="PANTHER" id="PTHR10000:SF8">
    <property type="entry name" value="HAD SUPERFAMILY HYDROLASE-LIKE, TYPE 3"/>
    <property type="match status" value="1"/>
</dbReference>
<proteinExistence type="predicted"/>
<dbReference type="OrthoDB" id="7847955at2"/>
<dbReference type="EMBL" id="LT670849">
    <property type="protein sequence ID" value="SHN79545.1"/>
    <property type="molecule type" value="Genomic_DNA"/>
</dbReference>